<feature type="transmembrane region" description="Helical" evidence="1">
    <location>
        <begin position="176"/>
        <end position="196"/>
    </location>
</feature>
<proteinExistence type="predicted"/>
<protein>
    <submittedName>
        <fullName evidence="2">DUF2238 domain-containing protein</fullName>
    </submittedName>
</protein>
<feature type="transmembrane region" description="Helical" evidence="1">
    <location>
        <begin position="100"/>
        <end position="117"/>
    </location>
</feature>
<evidence type="ECO:0000313" key="2">
    <source>
        <dbReference type="EMBL" id="MBE6420696.1"/>
    </source>
</evidence>
<dbReference type="AlphaFoldDB" id="A0A928DPC2"/>
<comment type="caution">
    <text evidence="2">The sequence shown here is derived from an EMBL/GenBank/DDBJ whole genome shotgun (WGS) entry which is preliminary data.</text>
</comment>
<feature type="transmembrane region" description="Helical" evidence="1">
    <location>
        <begin position="124"/>
        <end position="143"/>
    </location>
</feature>
<evidence type="ECO:0000313" key="3">
    <source>
        <dbReference type="Proteomes" id="UP000725649"/>
    </source>
</evidence>
<dbReference type="InterPro" id="IPR014509">
    <property type="entry name" value="YjdF-like"/>
</dbReference>
<name>A0A928DPC2_9BACT</name>
<organism evidence="2 3">
    <name type="scientific">Candidatus Avelusimicrobium gallicola</name>
    <dbReference type="NCBI Taxonomy" id="2562704"/>
    <lineage>
        <taxon>Bacteria</taxon>
        <taxon>Pseudomonadati</taxon>
        <taxon>Elusimicrobiota</taxon>
        <taxon>Elusimicrobia</taxon>
        <taxon>Elusimicrobiales</taxon>
        <taxon>Elusimicrobiaceae</taxon>
        <taxon>Candidatus Avelusimicrobium</taxon>
    </lineage>
</organism>
<accession>A0A928DPC2</accession>
<feature type="transmembrane region" description="Helical" evidence="1">
    <location>
        <begin position="32"/>
        <end position="50"/>
    </location>
</feature>
<dbReference type="Pfam" id="PF09997">
    <property type="entry name" value="DUF2238"/>
    <property type="match status" value="1"/>
</dbReference>
<gene>
    <name evidence="2" type="ORF">E7027_00900</name>
</gene>
<keyword evidence="1" id="KW-1133">Transmembrane helix</keyword>
<dbReference type="Proteomes" id="UP000725649">
    <property type="component" value="Unassembled WGS sequence"/>
</dbReference>
<feature type="transmembrane region" description="Helical" evidence="1">
    <location>
        <begin position="57"/>
        <end position="78"/>
    </location>
</feature>
<evidence type="ECO:0000256" key="1">
    <source>
        <dbReference type="SAM" id="Phobius"/>
    </source>
</evidence>
<keyword evidence="1" id="KW-0472">Membrane</keyword>
<dbReference type="PIRSF" id="PIRSF020606">
    <property type="entry name" value="UCP020606"/>
    <property type="match status" value="1"/>
</dbReference>
<keyword evidence="1" id="KW-0812">Transmembrane</keyword>
<dbReference type="InterPro" id="IPR058534">
    <property type="entry name" value="YjdF"/>
</dbReference>
<sequence>MIKNKKFLFSLLFILFAETIWSACSPYDIQVWWTEFLTALFLVLLFVCTYKKFQFSNLAYFLMFLFCFLQIIGAHYTFERVPFDYITQLFGFERNHYDRVAHFTIGLSGFLVSEFLWRKKIITSFKWAAFFGVVFIMAVANFWELVEWTYAEIDGGSAGLAFLGSQGDIWDAQKDMLMDTLGSIVSCVLFCFYFNWGKSKK</sequence>
<reference evidence="2" key="1">
    <citation type="submission" date="2019-04" db="EMBL/GenBank/DDBJ databases">
        <title>Evolution of Biomass-Degrading Anaerobic Consortia Revealed by Metagenomics.</title>
        <authorList>
            <person name="Peng X."/>
        </authorList>
    </citation>
    <scope>NUCLEOTIDE SEQUENCE</scope>
    <source>
        <strain evidence="2">SIG66</strain>
    </source>
</reference>
<dbReference type="EMBL" id="SUVG01000001">
    <property type="protein sequence ID" value="MBE6420696.1"/>
    <property type="molecule type" value="Genomic_DNA"/>
</dbReference>